<proteinExistence type="predicted"/>
<sequence>MHSAAAFYTAQKLLQHCKTSLRQHNEAISLASICHFVPPTNGSCIWIVTAQPRIAWPASFHNLRPGEFQKVSVGGDGCLGSSPKCCRILVGWECGREVGECCSSPVVGHKGERQQACCSHHIFETETCRYVVVIWNFRQLACRNSRVSCKMGSLSWTKIGLASLKA</sequence>
<accession>A0A2D4GBG4</accession>
<organism evidence="1">
    <name type="scientific">Micrurus corallinus</name>
    <name type="common">Brazilian coral snake</name>
    <dbReference type="NCBI Taxonomy" id="54390"/>
    <lineage>
        <taxon>Eukaryota</taxon>
        <taxon>Metazoa</taxon>
        <taxon>Chordata</taxon>
        <taxon>Craniata</taxon>
        <taxon>Vertebrata</taxon>
        <taxon>Euteleostomi</taxon>
        <taxon>Lepidosauria</taxon>
        <taxon>Squamata</taxon>
        <taxon>Bifurcata</taxon>
        <taxon>Unidentata</taxon>
        <taxon>Episquamata</taxon>
        <taxon>Toxicofera</taxon>
        <taxon>Serpentes</taxon>
        <taxon>Colubroidea</taxon>
        <taxon>Elapidae</taxon>
        <taxon>Elapinae</taxon>
        <taxon>Micrurus</taxon>
    </lineage>
</organism>
<dbReference type="EMBL" id="IACJ01111696">
    <property type="protein sequence ID" value="LAA57067.1"/>
    <property type="molecule type" value="Transcribed_RNA"/>
</dbReference>
<name>A0A2D4GBG4_MICCO</name>
<dbReference type="AlphaFoldDB" id="A0A2D4GBG4"/>
<evidence type="ECO:0000313" key="1">
    <source>
        <dbReference type="EMBL" id="LAA57067.1"/>
    </source>
</evidence>
<reference evidence="1" key="2">
    <citation type="submission" date="2017-11" db="EMBL/GenBank/DDBJ databases">
        <title>Coralsnake Venomics: Analyses of Venom Gland Transcriptomes and Proteomes of Six Brazilian Taxa.</title>
        <authorList>
            <person name="Aird S.D."/>
            <person name="Jorge da Silva N."/>
            <person name="Qiu L."/>
            <person name="Villar-Briones A."/>
            <person name="Aparecida-Saddi V."/>
            <person name="Campos-Telles M.P."/>
            <person name="Grau M."/>
            <person name="Mikheyev A.S."/>
        </authorList>
    </citation>
    <scope>NUCLEOTIDE SEQUENCE</scope>
    <source>
        <tissue evidence="1">Venom_gland</tissue>
    </source>
</reference>
<reference evidence="1" key="1">
    <citation type="submission" date="2017-07" db="EMBL/GenBank/DDBJ databases">
        <authorList>
            <person name="Mikheyev A."/>
            <person name="Grau M."/>
        </authorList>
    </citation>
    <scope>NUCLEOTIDE SEQUENCE</scope>
    <source>
        <tissue evidence="1">Venom_gland</tissue>
    </source>
</reference>
<protein>
    <submittedName>
        <fullName evidence="1">Uncharacterized protein</fullName>
    </submittedName>
</protein>